<proteinExistence type="predicted"/>
<reference evidence="1" key="1">
    <citation type="submission" date="2023-04" db="EMBL/GenBank/DDBJ databases">
        <title>A chromosome-level genome assembly of the parasitoid wasp Eretmocerus hayati.</title>
        <authorList>
            <person name="Zhong Y."/>
            <person name="Liu S."/>
            <person name="Liu Y."/>
        </authorList>
    </citation>
    <scope>NUCLEOTIDE SEQUENCE</scope>
    <source>
        <strain evidence="1">ZJU_SS_LIU_2023</strain>
    </source>
</reference>
<dbReference type="EMBL" id="CM056742">
    <property type="protein sequence ID" value="KAJ8680995.1"/>
    <property type="molecule type" value="Genomic_DNA"/>
</dbReference>
<dbReference type="Proteomes" id="UP001239111">
    <property type="component" value="Chromosome 2"/>
</dbReference>
<name>A0ACC2PBK2_9HYME</name>
<accession>A0ACC2PBK2</accession>
<protein>
    <submittedName>
        <fullName evidence="1">Uncharacterized protein</fullName>
    </submittedName>
</protein>
<comment type="caution">
    <text evidence="1">The sequence shown here is derived from an EMBL/GenBank/DDBJ whole genome shotgun (WGS) entry which is preliminary data.</text>
</comment>
<evidence type="ECO:0000313" key="1">
    <source>
        <dbReference type="EMBL" id="KAJ8680995.1"/>
    </source>
</evidence>
<organism evidence="1 2">
    <name type="scientific">Eretmocerus hayati</name>
    <dbReference type="NCBI Taxonomy" id="131215"/>
    <lineage>
        <taxon>Eukaryota</taxon>
        <taxon>Metazoa</taxon>
        <taxon>Ecdysozoa</taxon>
        <taxon>Arthropoda</taxon>
        <taxon>Hexapoda</taxon>
        <taxon>Insecta</taxon>
        <taxon>Pterygota</taxon>
        <taxon>Neoptera</taxon>
        <taxon>Endopterygota</taxon>
        <taxon>Hymenoptera</taxon>
        <taxon>Apocrita</taxon>
        <taxon>Proctotrupomorpha</taxon>
        <taxon>Chalcidoidea</taxon>
        <taxon>Aphelinidae</taxon>
        <taxon>Aphelininae</taxon>
        <taxon>Eretmocerus</taxon>
    </lineage>
</organism>
<sequence>MSSTSDSDCEIVEIIRLEHGHEDFLCDSDDSDCVIIQEKAKNPKCHSHNYFDYQSVREVVCEHHDDEKTIRASLRNGYGGSPALKNYKTAHAHDVESKGNEGGNICRIYKDNSPSNMENLLESEQPCVEGDRLNPHDGMQAISFSSEVSKLCECAERNQRFVSNGTVSLSSLDSTSSINLGRSASCDPKTAQDVIFSMIADKRIESLEDEVRKTPCDLLSDQNSCETAGILGERINFEDELSSQNRGDNDGLSRPPHSIPILVERNRVTLVKPKKYSKRADIKPPVRRPQGIRRNPPRRCKEVSLQRMRGIADFLYAQNE</sequence>
<evidence type="ECO:0000313" key="2">
    <source>
        <dbReference type="Proteomes" id="UP001239111"/>
    </source>
</evidence>
<gene>
    <name evidence="1" type="ORF">QAD02_016782</name>
</gene>
<keyword evidence="2" id="KW-1185">Reference proteome</keyword>